<protein>
    <submittedName>
        <fullName evidence="1">Uncharacterized protein</fullName>
    </submittedName>
</protein>
<sequence>MRSYNSLGQMIADLPNLDSGEWIYANTESWGREPEDTKFYYIPWDYLQSLDDDQIYLDDEDMEMPLQVEGFGLRSWMLVSSLSYILANKVAGGHDTGWFVDEINYYRENDTFRT</sequence>
<dbReference type="Proteomes" id="UP000182332">
    <property type="component" value="Unassembled WGS sequence"/>
</dbReference>
<accession>A0A1I0ETT5</accession>
<dbReference type="AlphaFoldDB" id="A0A1I0ETT5"/>
<name>A0A1I0ETT5_9PSED</name>
<gene>
    <name evidence="1" type="ORF">SAMN05216197_114117</name>
</gene>
<evidence type="ECO:0000313" key="1">
    <source>
        <dbReference type="EMBL" id="SET48254.1"/>
    </source>
</evidence>
<proteinExistence type="predicted"/>
<reference evidence="1 2" key="1">
    <citation type="submission" date="2016-10" db="EMBL/GenBank/DDBJ databases">
        <authorList>
            <person name="de Groot N.N."/>
        </authorList>
    </citation>
    <scope>NUCLEOTIDE SEQUENCE [LARGE SCALE GENOMIC DNA]</scope>
    <source>
        <strain evidence="1 2">DSM 11363</strain>
    </source>
</reference>
<evidence type="ECO:0000313" key="2">
    <source>
        <dbReference type="Proteomes" id="UP000182332"/>
    </source>
</evidence>
<organism evidence="1 2">
    <name type="scientific">Pseudomonas graminis</name>
    <dbReference type="NCBI Taxonomy" id="158627"/>
    <lineage>
        <taxon>Bacteria</taxon>
        <taxon>Pseudomonadati</taxon>
        <taxon>Pseudomonadota</taxon>
        <taxon>Gammaproteobacteria</taxon>
        <taxon>Pseudomonadales</taxon>
        <taxon>Pseudomonadaceae</taxon>
        <taxon>Pseudomonas</taxon>
    </lineage>
</organism>
<dbReference type="EMBL" id="FOHW01000014">
    <property type="protein sequence ID" value="SET48254.1"/>
    <property type="molecule type" value="Genomic_DNA"/>
</dbReference>